<dbReference type="Pfam" id="PF06100">
    <property type="entry name" value="MCRA"/>
    <property type="match status" value="1"/>
</dbReference>
<evidence type="ECO:0000256" key="1">
    <source>
        <dbReference type="SAM" id="MobiDB-lite"/>
    </source>
</evidence>
<dbReference type="PANTHER" id="PTHR37417">
    <property type="entry name" value="67 KDA MYOSIN-CROSS-REACTIVE ANTIGEN FAMILY PROTEIN (AFU_ORTHOLOGUE AFUA_5G09970)"/>
    <property type="match status" value="1"/>
</dbReference>
<proteinExistence type="predicted"/>
<dbReference type="VEuPathDB" id="FungiDB:ACLA_013150"/>
<dbReference type="eggNOG" id="ENOG502QRWG">
    <property type="taxonomic scope" value="Eukaryota"/>
</dbReference>
<protein>
    <submittedName>
        <fullName evidence="2">67 kDa myosin-cross-reactive antigen family protein</fullName>
    </submittedName>
</protein>
<dbReference type="InterPro" id="IPR010354">
    <property type="entry name" value="Oleate_hydratase"/>
</dbReference>
<dbReference type="AlphaFoldDB" id="A1CAW2"/>
<gene>
    <name evidence="2" type="ORF">ACLA_013150</name>
</gene>
<dbReference type="OrthoDB" id="545169at2759"/>
<organism evidence="2 3">
    <name type="scientific">Aspergillus clavatus (strain ATCC 1007 / CBS 513.65 / DSM 816 / NCTC 3887 / NRRL 1 / QM 1276 / 107)</name>
    <dbReference type="NCBI Taxonomy" id="344612"/>
    <lineage>
        <taxon>Eukaryota</taxon>
        <taxon>Fungi</taxon>
        <taxon>Dikarya</taxon>
        <taxon>Ascomycota</taxon>
        <taxon>Pezizomycotina</taxon>
        <taxon>Eurotiomycetes</taxon>
        <taxon>Eurotiomycetidae</taxon>
        <taxon>Eurotiales</taxon>
        <taxon>Aspergillaceae</taxon>
        <taxon>Aspergillus</taxon>
        <taxon>Aspergillus subgen. Fumigati</taxon>
    </lineage>
</organism>
<evidence type="ECO:0000313" key="2">
    <source>
        <dbReference type="EMBL" id="EAW12880.1"/>
    </source>
</evidence>
<dbReference type="OMA" id="ETTVWIY"/>
<keyword evidence="3" id="KW-1185">Reference proteome</keyword>
<dbReference type="GeneID" id="4706757"/>
<name>A1CAW2_ASPCL</name>
<dbReference type="EMBL" id="DS027049">
    <property type="protein sequence ID" value="EAW12880.1"/>
    <property type="molecule type" value="Genomic_DNA"/>
</dbReference>
<dbReference type="InterPro" id="IPR036188">
    <property type="entry name" value="FAD/NAD-bd_sf"/>
</dbReference>
<dbReference type="GO" id="GO:0071949">
    <property type="term" value="F:FAD binding"/>
    <property type="evidence" value="ECO:0007669"/>
    <property type="project" value="InterPro"/>
</dbReference>
<dbReference type="PANTHER" id="PTHR37417:SF2">
    <property type="entry name" value="67 KDA MYOSIN-CROSS-REACTIVE ANTIGEN FAMILY PROTEIN (AFU_ORTHOLOGUE AFUA_5G09970)"/>
    <property type="match status" value="1"/>
</dbReference>
<dbReference type="Proteomes" id="UP000006701">
    <property type="component" value="Unassembled WGS sequence"/>
</dbReference>
<sequence length="554" mass="62611">MSLSSPLSSSGPPSTVSSRPGTPVLESLPDPNALDAWILGSGLASLTAAVHLIRECKVPPHRIHVLEAPSKPGIGYLSTGDAESGYHYRGECIPHFCGGQMKELLLRVPSDTAQSVWGDIEMYFEQFVPKIPPRTRFLARKKNGLERVDGKRLNLGIKDRMDLFVLSSKTESALGRSRIREHFSDGFFRTNYWLTLATMFGFQPSHSAAEFRRFVQHFPHDIQNIHHPRPLDRVRYNFHEAIVAPIARYLEAQRVDFRPNTITTDIIAEPLDNPTRVTRLRTTCHGQPERTIDVGPEDLVFVSLGSVSSGSSQGSNREPPSLEMMEIEKDLDENWLLWLELATKHPKFGNAYNFCTRLHESRVGYFTVTLKDPRHLDRILEVIGDEPETGSLVTLRDSSWLLTLNVPRQPLFPDQPDNVRVFWGYMLTPEKEGEAVKKPMLECSGEEIMTELLHQMGIPGEEILPQSITIPCVMPRMSATLLPREEGDRPRVIPKDMTNLALIGQFVDIPGEMVTMDYMIRGAQMAVHRLMGLDRDLRKSKKGYPMNLLGFRKD</sequence>
<dbReference type="HOGENOM" id="CLU_024043_2_0_1"/>
<accession>A1CAW2</accession>
<reference evidence="2 3" key="1">
    <citation type="journal article" date="2008" name="PLoS Genet.">
        <title>Genomic islands in the pathogenic filamentous fungus Aspergillus fumigatus.</title>
        <authorList>
            <person name="Fedorova N.D."/>
            <person name="Khaldi N."/>
            <person name="Joardar V.S."/>
            <person name="Maiti R."/>
            <person name="Amedeo P."/>
            <person name="Anderson M.J."/>
            <person name="Crabtree J."/>
            <person name="Silva J.C."/>
            <person name="Badger J.H."/>
            <person name="Albarraq A."/>
            <person name="Angiuoli S."/>
            <person name="Bussey H."/>
            <person name="Bowyer P."/>
            <person name="Cotty P.J."/>
            <person name="Dyer P.S."/>
            <person name="Egan A."/>
            <person name="Galens K."/>
            <person name="Fraser-Liggett C.M."/>
            <person name="Haas B.J."/>
            <person name="Inman J.M."/>
            <person name="Kent R."/>
            <person name="Lemieux S."/>
            <person name="Malavazi I."/>
            <person name="Orvis J."/>
            <person name="Roemer T."/>
            <person name="Ronning C.M."/>
            <person name="Sundaram J.P."/>
            <person name="Sutton G."/>
            <person name="Turner G."/>
            <person name="Venter J.C."/>
            <person name="White O.R."/>
            <person name="Whitty B.R."/>
            <person name="Youngman P."/>
            <person name="Wolfe K.H."/>
            <person name="Goldman G.H."/>
            <person name="Wortman J.R."/>
            <person name="Jiang B."/>
            <person name="Denning D.W."/>
            <person name="Nierman W.C."/>
        </authorList>
    </citation>
    <scope>NUCLEOTIDE SEQUENCE [LARGE SCALE GENOMIC DNA]</scope>
    <source>
        <strain evidence="3">ATCC 1007 / CBS 513.65 / DSM 816 / NCTC 3887 / NRRL 1</strain>
    </source>
</reference>
<dbReference type="RefSeq" id="XP_001274306.1">
    <property type="nucleotide sequence ID" value="XM_001274305.1"/>
</dbReference>
<evidence type="ECO:0000313" key="3">
    <source>
        <dbReference type="Proteomes" id="UP000006701"/>
    </source>
</evidence>
<feature type="compositionally biased region" description="Low complexity" evidence="1">
    <location>
        <begin position="1"/>
        <end position="24"/>
    </location>
</feature>
<dbReference type="Gene3D" id="3.30.9.80">
    <property type="match status" value="1"/>
</dbReference>
<dbReference type="SUPFAM" id="SSF51905">
    <property type="entry name" value="FAD/NAD(P)-binding domain"/>
    <property type="match status" value="1"/>
</dbReference>
<dbReference type="GO" id="GO:0050151">
    <property type="term" value="F:oleate hydratase activity"/>
    <property type="evidence" value="ECO:0007669"/>
    <property type="project" value="InterPro"/>
</dbReference>
<feature type="region of interest" description="Disordered" evidence="1">
    <location>
        <begin position="1"/>
        <end position="25"/>
    </location>
</feature>
<dbReference type="Gene3D" id="3.50.50.60">
    <property type="entry name" value="FAD/NAD(P)-binding domain"/>
    <property type="match status" value="2"/>
</dbReference>
<dbReference type="KEGG" id="act:ACLA_013150"/>
<dbReference type="GO" id="GO:0006631">
    <property type="term" value="P:fatty acid metabolic process"/>
    <property type="evidence" value="ECO:0007669"/>
    <property type="project" value="InterPro"/>
</dbReference>